<protein>
    <submittedName>
        <fullName evidence="1">Uncharacterized protein</fullName>
    </submittedName>
</protein>
<sequence>MANIPQLLLPAICFTGRTLVTCLFLTREWITYGVRPKAVRVSTLPSAAYRDTYLLQLLYQIAPPLMAASVLIHWLNSLSIFRAIIENCVYPENPSVDRPGSGYMTTSWIFPHTVLRRCHQMRHNWMDVCRVPCKALNEDESAARGKVICQQAELRDLPDALKGNIEG</sequence>
<accession>A0A9P4JS40</accession>
<proteinExistence type="predicted"/>
<reference evidence="1" key="1">
    <citation type="journal article" date="2020" name="Stud. Mycol.">
        <title>101 Dothideomycetes genomes: a test case for predicting lifestyles and emergence of pathogens.</title>
        <authorList>
            <person name="Haridas S."/>
            <person name="Albert R."/>
            <person name="Binder M."/>
            <person name="Bloem J."/>
            <person name="Labutti K."/>
            <person name="Salamov A."/>
            <person name="Andreopoulos B."/>
            <person name="Baker S."/>
            <person name="Barry K."/>
            <person name="Bills G."/>
            <person name="Bluhm B."/>
            <person name="Cannon C."/>
            <person name="Castanera R."/>
            <person name="Culley D."/>
            <person name="Daum C."/>
            <person name="Ezra D."/>
            <person name="Gonzalez J."/>
            <person name="Henrissat B."/>
            <person name="Kuo A."/>
            <person name="Liang C."/>
            <person name="Lipzen A."/>
            <person name="Lutzoni F."/>
            <person name="Magnuson J."/>
            <person name="Mondo S."/>
            <person name="Nolan M."/>
            <person name="Ohm R."/>
            <person name="Pangilinan J."/>
            <person name="Park H.-J."/>
            <person name="Ramirez L."/>
            <person name="Alfaro M."/>
            <person name="Sun H."/>
            <person name="Tritt A."/>
            <person name="Yoshinaga Y."/>
            <person name="Zwiers L.-H."/>
            <person name="Turgeon B."/>
            <person name="Goodwin S."/>
            <person name="Spatafora J."/>
            <person name="Crous P."/>
            <person name="Grigoriev I."/>
        </authorList>
    </citation>
    <scope>NUCLEOTIDE SEQUENCE</scope>
    <source>
        <strain evidence="1">ATCC 74209</strain>
    </source>
</reference>
<evidence type="ECO:0000313" key="2">
    <source>
        <dbReference type="Proteomes" id="UP000799536"/>
    </source>
</evidence>
<name>A0A9P4JS40_9PLEO</name>
<dbReference type="PANTHER" id="PTHR35395:SF1">
    <property type="entry name" value="DUF6536 DOMAIN-CONTAINING PROTEIN"/>
    <property type="match status" value="1"/>
</dbReference>
<dbReference type="EMBL" id="ML993879">
    <property type="protein sequence ID" value="KAF2204332.1"/>
    <property type="molecule type" value="Genomic_DNA"/>
</dbReference>
<organism evidence="1 2">
    <name type="scientific">Delitschia confertaspora ATCC 74209</name>
    <dbReference type="NCBI Taxonomy" id="1513339"/>
    <lineage>
        <taxon>Eukaryota</taxon>
        <taxon>Fungi</taxon>
        <taxon>Dikarya</taxon>
        <taxon>Ascomycota</taxon>
        <taxon>Pezizomycotina</taxon>
        <taxon>Dothideomycetes</taxon>
        <taxon>Pleosporomycetidae</taxon>
        <taxon>Pleosporales</taxon>
        <taxon>Delitschiaceae</taxon>
        <taxon>Delitschia</taxon>
    </lineage>
</organism>
<dbReference type="Proteomes" id="UP000799536">
    <property type="component" value="Unassembled WGS sequence"/>
</dbReference>
<dbReference type="AlphaFoldDB" id="A0A9P4JS40"/>
<keyword evidence="2" id="KW-1185">Reference proteome</keyword>
<evidence type="ECO:0000313" key="1">
    <source>
        <dbReference type="EMBL" id="KAF2204332.1"/>
    </source>
</evidence>
<comment type="caution">
    <text evidence="1">The sequence shown here is derived from an EMBL/GenBank/DDBJ whole genome shotgun (WGS) entry which is preliminary data.</text>
</comment>
<gene>
    <name evidence="1" type="ORF">GQ43DRAFT_469204</name>
</gene>
<dbReference type="OrthoDB" id="5429634at2759"/>
<dbReference type="PANTHER" id="PTHR35395">
    <property type="entry name" value="DUF6536 DOMAIN-CONTAINING PROTEIN"/>
    <property type="match status" value="1"/>
</dbReference>